<accession>A0A699Z4K9</accession>
<dbReference type="InterPro" id="IPR040213">
    <property type="entry name" value="GIR2-like"/>
</dbReference>
<gene>
    <name evidence="2" type="ORF">HaLaN_12926</name>
</gene>
<keyword evidence="3" id="KW-1185">Reference proteome</keyword>
<name>A0A699Z4K9_HAELA</name>
<dbReference type="GO" id="GO:0009893">
    <property type="term" value="P:positive regulation of metabolic process"/>
    <property type="evidence" value="ECO:0007669"/>
    <property type="project" value="UniProtKB-ARBA"/>
</dbReference>
<feature type="domain" description="RWD" evidence="1">
    <location>
        <begin position="9"/>
        <end position="130"/>
    </location>
</feature>
<evidence type="ECO:0000259" key="1">
    <source>
        <dbReference type="PROSITE" id="PS50908"/>
    </source>
</evidence>
<dbReference type="SMART" id="SM00591">
    <property type="entry name" value="RWD"/>
    <property type="match status" value="1"/>
</dbReference>
<protein>
    <submittedName>
        <fullName evidence="2">RWD domain-containing protein</fullName>
    </submittedName>
</protein>
<proteinExistence type="predicted"/>
<evidence type="ECO:0000313" key="3">
    <source>
        <dbReference type="Proteomes" id="UP000485058"/>
    </source>
</evidence>
<dbReference type="GO" id="GO:0033554">
    <property type="term" value="P:cellular response to stress"/>
    <property type="evidence" value="ECO:0007669"/>
    <property type="project" value="UniProtKB-ARBA"/>
</dbReference>
<reference evidence="2 3" key="1">
    <citation type="submission" date="2020-02" db="EMBL/GenBank/DDBJ databases">
        <title>Draft genome sequence of Haematococcus lacustris strain NIES-144.</title>
        <authorList>
            <person name="Morimoto D."/>
            <person name="Nakagawa S."/>
            <person name="Yoshida T."/>
            <person name="Sawayama S."/>
        </authorList>
    </citation>
    <scope>NUCLEOTIDE SEQUENCE [LARGE SCALE GENOMIC DNA]</scope>
    <source>
        <strain evidence="2 3">NIES-144</strain>
    </source>
</reference>
<dbReference type="PROSITE" id="PS50908">
    <property type="entry name" value="RWD"/>
    <property type="match status" value="1"/>
</dbReference>
<dbReference type="GO" id="GO:0010468">
    <property type="term" value="P:regulation of gene expression"/>
    <property type="evidence" value="ECO:0007669"/>
    <property type="project" value="UniProtKB-ARBA"/>
</dbReference>
<dbReference type="GO" id="GO:0051246">
    <property type="term" value="P:regulation of protein metabolic process"/>
    <property type="evidence" value="ECO:0007669"/>
    <property type="project" value="UniProtKB-ARBA"/>
</dbReference>
<dbReference type="Gene3D" id="3.10.110.10">
    <property type="entry name" value="Ubiquitin Conjugating Enzyme"/>
    <property type="match status" value="1"/>
</dbReference>
<dbReference type="InterPro" id="IPR006575">
    <property type="entry name" value="RWD_dom"/>
</dbReference>
<dbReference type="InterPro" id="IPR016135">
    <property type="entry name" value="UBQ-conjugating_enzyme/RWD"/>
</dbReference>
<dbReference type="CDD" id="cd23823">
    <property type="entry name" value="RWD_GCN2"/>
    <property type="match status" value="1"/>
</dbReference>
<dbReference type="Pfam" id="PF05773">
    <property type="entry name" value="RWD"/>
    <property type="match status" value="1"/>
</dbReference>
<dbReference type="Proteomes" id="UP000485058">
    <property type="component" value="Unassembled WGS sequence"/>
</dbReference>
<evidence type="ECO:0000313" key="2">
    <source>
        <dbReference type="EMBL" id="GFH16500.1"/>
    </source>
</evidence>
<organism evidence="2 3">
    <name type="scientific">Haematococcus lacustris</name>
    <name type="common">Green alga</name>
    <name type="synonym">Haematococcus pluvialis</name>
    <dbReference type="NCBI Taxonomy" id="44745"/>
    <lineage>
        <taxon>Eukaryota</taxon>
        <taxon>Viridiplantae</taxon>
        <taxon>Chlorophyta</taxon>
        <taxon>core chlorophytes</taxon>
        <taxon>Chlorophyceae</taxon>
        <taxon>CS clade</taxon>
        <taxon>Chlamydomonadales</taxon>
        <taxon>Haematococcaceae</taxon>
        <taxon>Haematococcus</taxon>
    </lineage>
</organism>
<comment type="caution">
    <text evidence="2">The sequence shown here is derived from an EMBL/GenBank/DDBJ whole genome shotgun (WGS) entry which is preliminary data.</text>
</comment>
<dbReference type="SUPFAM" id="SSF54495">
    <property type="entry name" value="UBC-like"/>
    <property type="match status" value="1"/>
</dbReference>
<sequence length="132" mass="14632">MDYSAEQAMELEALQAIYDDELQVYTGTTPAGWSDTVGETYKITITPLEEGEELQEGSNANTELSMELLFAHTRSYPDVPPCFKLRAVYGLSDADLAACSQCLAEQVQQNLGMAMVFTLITSAKEWLRGWAH</sequence>
<dbReference type="AlphaFoldDB" id="A0A699Z4K9"/>
<dbReference type="FunFam" id="3.10.110.10:FF:000050">
    <property type="entry name" value="eIF-2-alpha kinase GCN2"/>
    <property type="match status" value="1"/>
</dbReference>
<dbReference type="PANTHER" id="PTHR12292">
    <property type="entry name" value="RWD DOMAIN-CONTAINING PROTEIN"/>
    <property type="match status" value="1"/>
</dbReference>
<dbReference type="EMBL" id="BLLF01001006">
    <property type="protein sequence ID" value="GFH16500.1"/>
    <property type="molecule type" value="Genomic_DNA"/>
</dbReference>